<dbReference type="InterPro" id="IPR019734">
    <property type="entry name" value="TPR_rpt"/>
</dbReference>
<evidence type="ECO:0000256" key="3">
    <source>
        <dbReference type="PROSITE-ProRule" id="PRU00339"/>
    </source>
</evidence>
<sequence>MAIPTTTDTDNSDNESESSGSSVLGLGGVDFSGVDFDSATDDGMTGSEKLSMEMEQKAAFGDYQPVEGAQTDDLLSGVMELGRCLDTGSYIQALQGSIAKRYFGTTPKQDEKEDSTTNAEEKPKFSSFGSFPSMIGEDVILSKVQNLVDCVELEFLAIAAFNLFLQLNYTGPSLLQQDKPIQEAHQQDEDPLRDINPHPCFLEYFQQCADTKDEAKSQKEDDNNNQTTTVNTSITTSSHTQTKYHNAVLAELSVEGEWPCQVCHAPYLLLLARSILSALSSAGTNSQQRWFGPPTSIESVRSLSKHLAGLHLWSARVAVAHGRLFQTSEPPATLWQEVHDTFQVCMERQDDNDENSKHTTAATVMLEYGLAEHHFQQPGMGKASFQKAKQLYGLQVKLTGASGKRTKFQTKNTAQLLVEATSSSANAAETDKNDDPSNNTNVREQMIEHSEEEVLLERIQFEDNTKNQIRQLTILDRAILLGLCLDVKNSNPTGDELTGEEMSAYLATVLDHHDDWMVYSTALLERAWLEFERSHGRERAILQIQALADQHTNRLTLTQSTKKSIEESAPVQDRLRHLHEIVYPPRWGMIQDLGDRYASLGIFMSAAELYTQIELWDEVVECYRRSGREEKAKELVRERLSIQETPRMWAALGDLTQDPQYWEKAIELSRGRFYSAFIALGAYAFDTEHDMAKASEYYKKALEIRPVAPAIWFRLGTISMRTAQWEDALRAFSRVVQLEPEEHEAWANVAAVHIRNKNPAEAYPALQESLKHFRNNWRVWSSKLYVCLDLKKYDEAVQACNSILDLKNQRQAAEGIPPLEEKCIRAIVGGLIRNYQNAQQDSQNNPGGLDVARRSLSRVHALLDRLQSTSDPEPWLFETVAYFHDQIGNGNASQEVIDNLMKEYRVLQTVPGWEKDDHQVKKVCQVVNQITQLQRRQGSKESLTKSKFLVRGVIQKVSKSRMDATKIPEDIGRMESLLGELEEDIQKLK</sequence>
<dbReference type="InterPro" id="IPR044244">
    <property type="entry name" value="TTC27/Emw1"/>
</dbReference>
<comment type="caution">
    <text evidence="5">The sequence shown here is derived from an EMBL/GenBank/DDBJ whole genome shotgun (WGS) entry which is preliminary data.</text>
</comment>
<evidence type="ECO:0000256" key="2">
    <source>
        <dbReference type="ARBA" id="ARBA00022803"/>
    </source>
</evidence>
<organism evidence="5 6">
    <name type="scientific">Seminavis robusta</name>
    <dbReference type="NCBI Taxonomy" id="568900"/>
    <lineage>
        <taxon>Eukaryota</taxon>
        <taxon>Sar</taxon>
        <taxon>Stramenopiles</taxon>
        <taxon>Ochrophyta</taxon>
        <taxon>Bacillariophyta</taxon>
        <taxon>Bacillariophyceae</taxon>
        <taxon>Bacillariophycidae</taxon>
        <taxon>Naviculales</taxon>
        <taxon>Naviculaceae</taxon>
        <taxon>Seminavis</taxon>
    </lineage>
</organism>
<dbReference type="Pfam" id="PF12895">
    <property type="entry name" value="ANAPC3"/>
    <property type="match status" value="1"/>
</dbReference>
<proteinExistence type="predicted"/>
<evidence type="ECO:0000256" key="4">
    <source>
        <dbReference type="SAM" id="MobiDB-lite"/>
    </source>
</evidence>
<dbReference type="PROSITE" id="PS50005">
    <property type="entry name" value="TPR"/>
    <property type="match status" value="1"/>
</dbReference>
<feature type="region of interest" description="Disordered" evidence="4">
    <location>
        <begin position="105"/>
        <end position="127"/>
    </location>
</feature>
<feature type="repeat" description="TPR" evidence="3">
    <location>
        <begin position="709"/>
        <end position="742"/>
    </location>
</feature>
<feature type="region of interest" description="Disordered" evidence="4">
    <location>
        <begin position="1"/>
        <end position="26"/>
    </location>
</feature>
<dbReference type="AlphaFoldDB" id="A0A9N8ER85"/>
<dbReference type="OrthoDB" id="1936594at2759"/>
<evidence type="ECO:0000256" key="1">
    <source>
        <dbReference type="ARBA" id="ARBA00022737"/>
    </source>
</evidence>
<protein>
    <submittedName>
        <fullName evidence="5">Repeat protein 27</fullName>
    </submittedName>
</protein>
<dbReference type="Proteomes" id="UP001153069">
    <property type="component" value="Unassembled WGS sequence"/>
</dbReference>
<keyword evidence="1" id="KW-0677">Repeat</keyword>
<dbReference type="Gene3D" id="1.25.40.10">
    <property type="entry name" value="Tetratricopeptide repeat domain"/>
    <property type="match status" value="1"/>
</dbReference>
<accession>A0A9N8ER85</accession>
<evidence type="ECO:0000313" key="5">
    <source>
        <dbReference type="EMBL" id="CAB9523205.1"/>
    </source>
</evidence>
<feature type="compositionally biased region" description="Basic and acidic residues" evidence="4">
    <location>
        <begin position="108"/>
        <end position="124"/>
    </location>
</feature>
<feature type="region of interest" description="Disordered" evidence="4">
    <location>
        <begin position="212"/>
        <end position="231"/>
    </location>
</feature>
<dbReference type="SUPFAM" id="SSF48452">
    <property type="entry name" value="TPR-like"/>
    <property type="match status" value="1"/>
</dbReference>
<evidence type="ECO:0000313" key="6">
    <source>
        <dbReference type="Proteomes" id="UP001153069"/>
    </source>
</evidence>
<keyword evidence="6" id="KW-1185">Reference proteome</keyword>
<gene>
    <name evidence="5" type="ORF">SEMRO_1389_G268550.1</name>
</gene>
<dbReference type="Pfam" id="PF13181">
    <property type="entry name" value="TPR_8"/>
    <property type="match status" value="1"/>
</dbReference>
<dbReference type="InterPro" id="IPR011990">
    <property type="entry name" value="TPR-like_helical_dom_sf"/>
</dbReference>
<dbReference type="EMBL" id="CAICTM010001387">
    <property type="protein sequence ID" value="CAB9523205.1"/>
    <property type="molecule type" value="Genomic_DNA"/>
</dbReference>
<reference evidence="5" key="1">
    <citation type="submission" date="2020-06" db="EMBL/GenBank/DDBJ databases">
        <authorList>
            <consortium name="Plant Systems Biology data submission"/>
        </authorList>
    </citation>
    <scope>NUCLEOTIDE SEQUENCE</scope>
    <source>
        <strain evidence="5">D6</strain>
    </source>
</reference>
<dbReference type="PANTHER" id="PTHR16193:SF0">
    <property type="entry name" value="TETRATRICOPEPTIDE REPEAT PROTEIN 27"/>
    <property type="match status" value="1"/>
</dbReference>
<dbReference type="PANTHER" id="PTHR16193">
    <property type="entry name" value="TETRATRICOPEPTIDE REPEAT PROTEIN 27"/>
    <property type="match status" value="1"/>
</dbReference>
<dbReference type="SMART" id="SM00028">
    <property type="entry name" value="TPR"/>
    <property type="match status" value="4"/>
</dbReference>
<name>A0A9N8ER85_9STRA</name>
<feature type="compositionally biased region" description="Basic and acidic residues" evidence="4">
    <location>
        <begin position="212"/>
        <end position="222"/>
    </location>
</feature>
<keyword evidence="2 3" id="KW-0802">TPR repeat</keyword>